<comment type="caution">
    <text evidence="3">The sequence shown here is derived from an EMBL/GenBank/DDBJ whole genome shotgun (WGS) entry which is preliminary data.</text>
</comment>
<dbReference type="AlphaFoldDB" id="A0A1G5MFU3"/>
<dbReference type="CDD" id="cd02440">
    <property type="entry name" value="AdoMet_MTases"/>
    <property type="match status" value="1"/>
</dbReference>
<evidence type="ECO:0000259" key="2">
    <source>
        <dbReference type="Pfam" id="PF13649"/>
    </source>
</evidence>
<dbReference type="GO" id="GO:0032259">
    <property type="term" value="P:methylation"/>
    <property type="evidence" value="ECO:0007669"/>
    <property type="project" value="UniProtKB-KW"/>
</dbReference>
<protein>
    <submittedName>
        <fullName evidence="3">O-antigen chain-terminating methyltransferase</fullName>
    </submittedName>
</protein>
<feature type="coiled-coil region" evidence="1">
    <location>
        <begin position="287"/>
        <end position="335"/>
    </location>
</feature>
<dbReference type="Pfam" id="PF13649">
    <property type="entry name" value="Methyltransf_25"/>
    <property type="match status" value="1"/>
</dbReference>
<dbReference type="InterPro" id="IPR029063">
    <property type="entry name" value="SAM-dependent_MTases_sf"/>
</dbReference>
<sequence length="469" mass="52948">MSGNFYRAFEDRHRGSRALIKQRLRVYEPFLQALKEADEACPALDIGCGRGEWLELLIEQGFQAQGVDLDDGMLQACRDRGLPAVQGDALSALQVLPAESQILISGFHIVEHIPFSVLQELVSEALRVLKPGGLLILETPNAENLVVGTNSFYLDPTHERPLPHQLLEFLVEYSGFARQKILRLQEAPQVRETDQLQLLDVLGGSSPDYAVVAQKHADNNRYEVLTSAFDKDFGVSLGELAQRYEQQLQHRFWESRTELQAVRSEIHVLSQQLHDASRWSSIFAEPVTLLSRELEAVQSARRQADEQRQHAEDARQQAHRELESLRQELQAAHQSAHYWHTQANTLQGQNSALLSSTSWRLTAPLRAIASRAGQVRQGARPSPLALARRVLKLGIRPLLKYPWFVRRLNILVARYPGLAKRMRGDRQAVVVERAATAPHQSMPIDASELSARSKKLYAAFVKQDMENRP</sequence>
<dbReference type="Proteomes" id="UP000183046">
    <property type="component" value="Unassembled WGS sequence"/>
</dbReference>
<dbReference type="eggNOG" id="COG2226">
    <property type="taxonomic scope" value="Bacteria"/>
</dbReference>
<proteinExistence type="predicted"/>
<dbReference type="GO" id="GO:0008168">
    <property type="term" value="F:methyltransferase activity"/>
    <property type="evidence" value="ECO:0007669"/>
    <property type="project" value="UniProtKB-KW"/>
</dbReference>
<dbReference type="PANTHER" id="PTHR43591:SF110">
    <property type="entry name" value="RHODANESE DOMAIN-CONTAINING PROTEIN"/>
    <property type="match status" value="1"/>
</dbReference>
<keyword evidence="3" id="KW-0489">Methyltransferase</keyword>
<dbReference type="EMBL" id="FMWB01000002">
    <property type="protein sequence ID" value="SCZ24012.1"/>
    <property type="molecule type" value="Genomic_DNA"/>
</dbReference>
<name>A0A1G5MFU3_9PSED</name>
<accession>A0A1G5MFU3</accession>
<reference evidence="4" key="1">
    <citation type="submission" date="2016-10" db="EMBL/GenBank/DDBJ databases">
        <authorList>
            <person name="de Groot N.N."/>
        </authorList>
    </citation>
    <scope>NUCLEOTIDE SEQUENCE [LARGE SCALE GENOMIC DNA]</scope>
    <source>
        <strain evidence="4">DSM 15758</strain>
    </source>
</reference>
<evidence type="ECO:0000256" key="1">
    <source>
        <dbReference type="SAM" id="Coils"/>
    </source>
</evidence>
<dbReference type="RefSeq" id="WP_074583215.1">
    <property type="nucleotide sequence ID" value="NZ_FMWB01000002.1"/>
</dbReference>
<evidence type="ECO:0000313" key="3">
    <source>
        <dbReference type="EMBL" id="SCZ24012.1"/>
    </source>
</evidence>
<dbReference type="OrthoDB" id="9801609at2"/>
<dbReference type="InterPro" id="IPR041698">
    <property type="entry name" value="Methyltransf_25"/>
</dbReference>
<keyword evidence="3" id="KW-0808">Transferase</keyword>
<keyword evidence="1" id="KW-0175">Coiled coil</keyword>
<gene>
    <name evidence="3" type="ORF">SAMN05216279_10212</name>
</gene>
<feature type="domain" description="Methyltransferase" evidence="2">
    <location>
        <begin position="44"/>
        <end position="133"/>
    </location>
</feature>
<evidence type="ECO:0000313" key="4">
    <source>
        <dbReference type="Proteomes" id="UP000183046"/>
    </source>
</evidence>
<dbReference type="PANTHER" id="PTHR43591">
    <property type="entry name" value="METHYLTRANSFERASE"/>
    <property type="match status" value="1"/>
</dbReference>
<dbReference type="SUPFAM" id="SSF53335">
    <property type="entry name" value="S-adenosyl-L-methionine-dependent methyltransferases"/>
    <property type="match status" value="1"/>
</dbReference>
<dbReference type="Gene3D" id="3.40.50.150">
    <property type="entry name" value="Vaccinia Virus protein VP39"/>
    <property type="match status" value="1"/>
</dbReference>
<organism evidence="3 4">
    <name type="scientific">Pseudomonas oryzihabitans</name>
    <dbReference type="NCBI Taxonomy" id="47885"/>
    <lineage>
        <taxon>Bacteria</taxon>
        <taxon>Pseudomonadati</taxon>
        <taxon>Pseudomonadota</taxon>
        <taxon>Gammaproteobacteria</taxon>
        <taxon>Pseudomonadales</taxon>
        <taxon>Pseudomonadaceae</taxon>
        <taxon>Pseudomonas</taxon>
    </lineage>
</organism>